<evidence type="ECO:0000313" key="1">
    <source>
        <dbReference type="EMBL" id="ABM77046.1"/>
    </source>
</evidence>
<reference evidence="1 2" key="1">
    <citation type="journal article" date="2007" name="PLoS Genet.">
        <title>Patterns and implications of gene gain and loss in the evolution of Prochlorococcus.</title>
        <authorList>
            <person name="Kettler G.C."/>
            <person name="Martiny A.C."/>
            <person name="Huang K."/>
            <person name="Zucker J."/>
            <person name="Coleman M.L."/>
            <person name="Rodrigue S."/>
            <person name="Chen F."/>
            <person name="Lapidus A."/>
            <person name="Ferriera S."/>
            <person name="Johnson J."/>
            <person name="Steglich C."/>
            <person name="Church G.M."/>
            <person name="Richardson P."/>
            <person name="Chisholm S.W."/>
        </authorList>
    </citation>
    <scope>NUCLEOTIDE SEQUENCE [LARGE SCALE GENOMIC DNA]</scope>
    <source>
        <strain evidence="1 2">MIT 9303</strain>
    </source>
</reference>
<name>A2C6D6_PROM3</name>
<accession>A2C6D6</accession>
<dbReference type="EMBL" id="CP000554">
    <property type="protein sequence ID" value="ABM77046.1"/>
    <property type="molecule type" value="Genomic_DNA"/>
</dbReference>
<protein>
    <submittedName>
        <fullName evidence="1">Uncharacterized protein</fullName>
    </submittedName>
</protein>
<gene>
    <name evidence="1" type="ordered locus">P9303_02931</name>
</gene>
<dbReference type="HOGENOM" id="CLU_1748031_0_0_3"/>
<proteinExistence type="predicted"/>
<dbReference type="AlphaFoldDB" id="A2C6D6"/>
<sequence length="149" mass="17053">MHSPEQLLQGLSVTLQHLGWRKTDSGVYRFRCPYCQYDSHAPRYLHKGYLHPEKGSPDRWPFKCHRCGTATTLLNFVREHAAHLLLPTSEVLEVPPQESVDACGDEQKVTCLPPQKGISDALWRSRNLPRPLYRGNPSIISDEHQVLDE</sequence>
<organism evidence="1 2">
    <name type="scientific">Prochlorococcus marinus (strain MIT 9303)</name>
    <dbReference type="NCBI Taxonomy" id="59922"/>
    <lineage>
        <taxon>Bacteria</taxon>
        <taxon>Bacillati</taxon>
        <taxon>Cyanobacteriota</taxon>
        <taxon>Cyanophyceae</taxon>
        <taxon>Synechococcales</taxon>
        <taxon>Prochlorococcaceae</taxon>
        <taxon>Prochlorococcus</taxon>
    </lineage>
</organism>
<dbReference type="KEGG" id="pmf:P9303_02931"/>
<dbReference type="Proteomes" id="UP000002274">
    <property type="component" value="Chromosome"/>
</dbReference>
<evidence type="ECO:0000313" key="2">
    <source>
        <dbReference type="Proteomes" id="UP000002274"/>
    </source>
</evidence>
<dbReference type="RefSeq" id="WP_011824973.1">
    <property type="nucleotide sequence ID" value="NC_008820.1"/>
</dbReference>